<gene>
    <name evidence="2" type="ORF">POCTA_138.1.T0670156</name>
</gene>
<evidence type="ECO:0000256" key="1">
    <source>
        <dbReference type="SAM" id="Phobius"/>
    </source>
</evidence>
<dbReference type="Proteomes" id="UP000683925">
    <property type="component" value="Unassembled WGS sequence"/>
</dbReference>
<sequence>MIRLLFSLATKTFLMQNQMINRHLLQYKLNFRFSVRHIISKINMIQIQLFYVINTTILFFAYHLTKRI</sequence>
<name>A0A8S1VK32_PAROT</name>
<dbReference type="EMBL" id="CAJJDP010000066">
    <property type="protein sequence ID" value="CAD8176565.1"/>
    <property type="molecule type" value="Genomic_DNA"/>
</dbReference>
<evidence type="ECO:0000313" key="3">
    <source>
        <dbReference type="Proteomes" id="UP000683925"/>
    </source>
</evidence>
<keyword evidence="1" id="KW-1133">Transmembrane helix</keyword>
<keyword evidence="1" id="KW-0472">Membrane</keyword>
<comment type="caution">
    <text evidence="2">The sequence shown here is derived from an EMBL/GenBank/DDBJ whole genome shotgun (WGS) entry which is preliminary data.</text>
</comment>
<reference evidence="2" key="1">
    <citation type="submission" date="2021-01" db="EMBL/GenBank/DDBJ databases">
        <authorList>
            <consortium name="Genoscope - CEA"/>
            <person name="William W."/>
        </authorList>
    </citation>
    <scope>NUCLEOTIDE SEQUENCE</scope>
</reference>
<keyword evidence="1" id="KW-0812">Transmembrane</keyword>
<protein>
    <submittedName>
        <fullName evidence="2">Uncharacterized protein</fullName>
    </submittedName>
</protein>
<keyword evidence="3" id="KW-1185">Reference proteome</keyword>
<evidence type="ECO:0000313" key="2">
    <source>
        <dbReference type="EMBL" id="CAD8176565.1"/>
    </source>
</evidence>
<organism evidence="2 3">
    <name type="scientific">Paramecium octaurelia</name>
    <dbReference type="NCBI Taxonomy" id="43137"/>
    <lineage>
        <taxon>Eukaryota</taxon>
        <taxon>Sar</taxon>
        <taxon>Alveolata</taxon>
        <taxon>Ciliophora</taxon>
        <taxon>Intramacronucleata</taxon>
        <taxon>Oligohymenophorea</taxon>
        <taxon>Peniculida</taxon>
        <taxon>Parameciidae</taxon>
        <taxon>Paramecium</taxon>
    </lineage>
</organism>
<accession>A0A8S1VK32</accession>
<dbReference type="AlphaFoldDB" id="A0A8S1VK32"/>
<feature type="transmembrane region" description="Helical" evidence="1">
    <location>
        <begin position="46"/>
        <end position="65"/>
    </location>
</feature>
<proteinExistence type="predicted"/>